<reference evidence="2" key="1">
    <citation type="journal article" date="2017" name="Int. J. Syst. Evol. Microbiol.">
        <title>Notoacmeibacter marinus gen. nov., sp. nov., isolated from the gut of a limpet and proposal of Notoacmeibacteraceae fam. nov. in the order Rhizobiales of the class Alphaproteobacteria.</title>
        <authorList>
            <person name="Huang Z."/>
            <person name="Guo F."/>
            <person name="Lai Q."/>
        </authorList>
    </citation>
    <scope>NUCLEOTIDE SEQUENCE [LARGE SCALE GENOMIC DNA]</scope>
    <source>
        <strain evidence="2">XMTR2A4</strain>
    </source>
</reference>
<evidence type="ECO:0000313" key="1">
    <source>
        <dbReference type="EMBL" id="OXT02275.1"/>
    </source>
</evidence>
<gene>
    <name evidence="1" type="ORF">B7H23_05030</name>
</gene>
<sequence>MNQPKPTGNLVDLRAHRRETHGTVEPEITFHRQELERILNLYSFMVAAGEWRDYAIDFMQDRAVFSVYRRAREVPLYQIVKEPKRARRQGEWSVVTGEGLVLKRGRDLALVLRVFDRQLKIVRD</sequence>
<comment type="caution">
    <text evidence="1">The sequence shown here is derived from an EMBL/GenBank/DDBJ whole genome shotgun (WGS) entry which is preliminary data.</text>
</comment>
<organism evidence="1 2">
    <name type="scientific">Notoacmeibacter marinus</name>
    <dbReference type="NCBI Taxonomy" id="1876515"/>
    <lineage>
        <taxon>Bacteria</taxon>
        <taxon>Pseudomonadati</taxon>
        <taxon>Pseudomonadota</taxon>
        <taxon>Alphaproteobacteria</taxon>
        <taxon>Hyphomicrobiales</taxon>
        <taxon>Notoacmeibacteraceae</taxon>
        <taxon>Notoacmeibacter</taxon>
    </lineage>
</organism>
<keyword evidence="2" id="KW-1185">Reference proteome</keyword>
<dbReference type="InterPro" id="IPR021252">
    <property type="entry name" value="DUF2794"/>
</dbReference>
<protein>
    <recommendedName>
        <fullName evidence="3">DUF2794 domain-containing protein</fullName>
    </recommendedName>
</protein>
<evidence type="ECO:0008006" key="3">
    <source>
        <dbReference type="Google" id="ProtNLM"/>
    </source>
</evidence>
<dbReference type="EMBL" id="NBYO01000001">
    <property type="protein sequence ID" value="OXT02275.1"/>
    <property type="molecule type" value="Genomic_DNA"/>
</dbReference>
<dbReference type="AlphaFoldDB" id="A0A231V246"/>
<dbReference type="Pfam" id="PF10984">
    <property type="entry name" value="DUF2794"/>
    <property type="match status" value="1"/>
</dbReference>
<proteinExistence type="predicted"/>
<dbReference type="Proteomes" id="UP000215405">
    <property type="component" value="Unassembled WGS sequence"/>
</dbReference>
<dbReference type="RefSeq" id="WP_094076231.1">
    <property type="nucleotide sequence ID" value="NZ_NBYO01000001.1"/>
</dbReference>
<name>A0A231V246_9HYPH</name>
<accession>A0A231V246</accession>
<evidence type="ECO:0000313" key="2">
    <source>
        <dbReference type="Proteomes" id="UP000215405"/>
    </source>
</evidence>